<dbReference type="PANTHER" id="PTHR11453:SF127">
    <property type="entry name" value="SOLUTE CARRIER FAMILY 4 MEMBER 11"/>
    <property type="match status" value="1"/>
</dbReference>
<evidence type="ECO:0000256" key="9">
    <source>
        <dbReference type="SAM" id="Phobius"/>
    </source>
</evidence>
<feature type="transmembrane region" description="Helical" evidence="9">
    <location>
        <begin position="566"/>
        <end position="584"/>
    </location>
</feature>
<feature type="domain" description="Bicarbonate transporter-like transmembrane" evidence="11">
    <location>
        <begin position="285"/>
        <end position="602"/>
    </location>
</feature>
<feature type="transmembrane region" description="Helical" evidence="9">
    <location>
        <begin position="286"/>
        <end position="307"/>
    </location>
</feature>
<dbReference type="Pfam" id="PF00955">
    <property type="entry name" value="HCO3_cotransp"/>
    <property type="match status" value="2"/>
</dbReference>
<evidence type="ECO:0000256" key="4">
    <source>
        <dbReference type="ARBA" id="ARBA00022475"/>
    </source>
</evidence>
<dbReference type="InterPro" id="IPR011531">
    <property type="entry name" value="HCO3_transpt-like_TM_dom"/>
</dbReference>
<evidence type="ECO:0000256" key="2">
    <source>
        <dbReference type="ARBA" id="ARBA00010993"/>
    </source>
</evidence>
<evidence type="ECO:0000259" key="11">
    <source>
        <dbReference type="Pfam" id="PF00955"/>
    </source>
</evidence>
<organism evidence="12 13">
    <name type="scientific">Nannochloropsis gaditana</name>
    <dbReference type="NCBI Taxonomy" id="72520"/>
    <lineage>
        <taxon>Eukaryota</taxon>
        <taxon>Sar</taxon>
        <taxon>Stramenopiles</taxon>
        <taxon>Ochrophyta</taxon>
        <taxon>Eustigmatophyceae</taxon>
        <taxon>Eustigmatales</taxon>
        <taxon>Monodopsidaceae</taxon>
        <taxon>Nannochloropsis</taxon>
    </lineage>
</organism>
<evidence type="ECO:0000256" key="8">
    <source>
        <dbReference type="SAM" id="MobiDB-lite"/>
    </source>
</evidence>
<feature type="transmembrane region" description="Helical" evidence="9">
    <location>
        <begin position="214"/>
        <end position="235"/>
    </location>
</feature>
<keyword evidence="7 9" id="KW-0472">Membrane</keyword>
<comment type="caution">
    <text evidence="12">The sequence shown here is derived from an EMBL/GenBank/DDBJ whole genome shotgun (WGS) entry which is preliminary data.</text>
</comment>
<keyword evidence="5 9" id="KW-0812">Transmembrane</keyword>
<dbReference type="PANTHER" id="PTHR11453">
    <property type="entry name" value="ANION EXCHANGE PROTEIN"/>
    <property type="match status" value="1"/>
</dbReference>
<feature type="transmembrane region" description="Helical" evidence="9">
    <location>
        <begin position="138"/>
        <end position="160"/>
    </location>
</feature>
<evidence type="ECO:0000256" key="10">
    <source>
        <dbReference type="SAM" id="SignalP"/>
    </source>
</evidence>
<feature type="transmembrane region" description="Helical" evidence="9">
    <location>
        <begin position="319"/>
        <end position="339"/>
    </location>
</feature>
<feature type="transmembrane region" description="Helical" evidence="9">
    <location>
        <begin position="474"/>
        <end position="506"/>
    </location>
</feature>
<gene>
    <name evidence="12" type="primary">bor1</name>
    <name evidence="12" type="ORF">Naga_100001g30</name>
</gene>
<dbReference type="Gene3D" id="1.10.287.570">
    <property type="entry name" value="Helical hairpin bin"/>
    <property type="match status" value="1"/>
</dbReference>
<protein>
    <submittedName>
        <fullName evidence="12">Anion exchanger family</fullName>
    </submittedName>
</protein>
<evidence type="ECO:0000313" key="12">
    <source>
        <dbReference type="EMBL" id="EWM26681.1"/>
    </source>
</evidence>
<dbReference type="GO" id="GO:0005886">
    <property type="term" value="C:plasma membrane"/>
    <property type="evidence" value="ECO:0007669"/>
    <property type="project" value="UniProtKB-SubCell"/>
</dbReference>
<feature type="signal peptide" evidence="10">
    <location>
        <begin position="1"/>
        <end position="30"/>
    </location>
</feature>
<dbReference type="AlphaFoldDB" id="W7U1B6"/>
<dbReference type="PRINTS" id="PR01231">
    <property type="entry name" value="HCO3TRNSPORT"/>
</dbReference>
<sequence length="603" mass="65438">MAPSMQVPTPKTVLLLVLALILMANTHVFAFVTPASRPLKAPTNALRFTCSPAIPVRAPVFKPSRIYKLRPACSAAVPAASDMPVPPMSPATDSSSEEDTSKSQKILERPFKGIVEDVHRKAPHYLSDFKDGANVKGVAAIFFLFFACLAPAVAFGGLMGKLTEGNIGTMEMLLATASNGIAYALFSGQPLTIIGSTGPVLAFTLVLYRTAQNLALPFLPLYSWVGIWTSLILFLSSVTSLSNLVNYFTRFTDEIFSLLISLIFLYEAVKDLSSFFINPSVGFAKALLSLVIAVTTFNTSITLAGLRRGKLFTKRVRDVIADFAPTIGVLAGCFLTALAKAKKAEALPTLLIPDSFSTSLGRPWLVNIFALPIWARWAAFIPALMSSVLLFMDQNITVRLVNSPSHKIKKGYGLHLDMFVVSILTFINSLFGLPWLVAATVRSLNHVRACARFKSTEDGEVVIESMQENRLTGLAIHSLIGVAILGFRPLLGQVPLAVLMGLFLYLGKSSLAGNQMWERLKLLITDPAQRPKAAWAQKVPFKVSAAFTGLQFACLGGMWALKSSPIGVLFPLLIAALAPIRVAIEKLGWFDKKDLEILDSEDD</sequence>
<evidence type="ECO:0000256" key="1">
    <source>
        <dbReference type="ARBA" id="ARBA00004651"/>
    </source>
</evidence>
<reference evidence="12 13" key="1">
    <citation type="journal article" date="2014" name="Mol. Plant">
        <title>Chromosome Scale Genome Assembly and Transcriptome Profiling of Nannochloropsis gaditana in Nitrogen Depletion.</title>
        <authorList>
            <person name="Corteggiani Carpinelli E."/>
            <person name="Telatin A."/>
            <person name="Vitulo N."/>
            <person name="Forcato C."/>
            <person name="D'Angelo M."/>
            <person name="Schiavon R."/>
            <person name="Vezzi A."/>
            <person name="Giacometti G.M."/>
            <person name="Morosinotto T."/>
            <person name="Valle G."/>
        </authorList>
    </citation>
    <scope>NUCLEOTIDE SEQUENCE [LARGE SCALE GENOMIC DNA]</scope>
    <source>
        <strain evidence="12 13">B-31</strain>
    </source>
</reference>
<evidence type="ECO:0000256" key="7">
    <source>
        <dbReference type="ARBA" id="ARBA00023136"/>
    </source>
</evidence>
<evidence type="ECO:0000256" key="5">
    <source>
        <dbReference type="ARBA" id="ARBA00022692"/>
    </source>
</evidence>
<accession>W7U1B6</accession>
<keyword evidence="4" id="KW-1003">Cell membrane</keyword>
<dbReference type="Proteomes" id="UP000019335">
    <property type="component" value="Chromosome 8"/>
</dbReference>
<evidence type="ECO:0000256" key="6">
    <source>
        <dbReference type="ARBA" id="ARBA00022989"/>
    </source>
</evidence>
<feature type="transmembrane region" description="Helical" evidence="9">
    <location>
        <begin position="364"/>
        <end position="391"/>
    </location>
</feature>
<dbReference type="OrthoDB" id="429572at2759"/>
<comment type="subcellular location">
    <subcellularLocation>
        <location evidence="1">Cell membrane</location>
        <topology evidence="1">Multi-pass membrane protein</topology>
    </subcellularLocation>
</comment>
<dbReference type="EMBL" id="AZIL01000609">
    <property type="protein sequence ID" value="EWM26681.1"/>
    <property type="molecule type" value="Genomic_DNA"/>
</dbReference>
<feature type="transmembrane region" description="Helical" evidence="9">
    <location>
        <begin position="412"/>
        <end position="437"/>
    </location>
</feature>
<name>W7U1B6_9STRA</name>
<feature type="transmembrane region" description="Helical" evidence="9">
    <location>
        <begin position="247"/>
        <end position="266"/>
    </location>
</feature>
<dbReference type="GO" id="GO:0050801">
    <property type="term" value="P:monoatomic ion homeostasis"/>
    <property type="evidence" value="ECO:0007669"/>
    <property type="project" value="TreeGrafter"/>
</dbReference>
<comment type="similarity">
    <text evidence="2">Belongs to the anion exchanger (TC 2.A.31) family.</text>
</comment>
<keyword evidence="13" id="KW-1185">Reference proteome</keyword>
<feature type="chain" id="PRO_5004901416" evidence="10">
    <location>
        <begin position="31"/>
        <end position="603"/>
    </location>
</feature>
<feature type="region of interest" description="Disordered" evidence="8">
    <location>
        <begin position="84"/>
        <end position="103"/>
    </location>
</feature>
<proteinExistence type="inferred from homology"/>
<evidence type="ECO:0000313" key="13">
    <source>
        <dbReference type="Proteomes" id="UP000019335"/>
    </source>
</evidence>
<feature type="domain" description="Bicarbonate transporter-like transmembrane" evidence="11">
    <location>
        <begin position="109"/>
        <end position="277"/>
    </location>
</feature>
<dbReference type="FunFam" id="1.10.287.570:FF:000001">
    <property type="entry name" value="Anion exchange protein"/>
    <property type="match status" value="1"/>
</dbReference>
<dbReference type="GO" id="GO:0005452">
    <property type="term" value="F:solute:inorganic anion antiporter activity"/>
    <property type="evidence" value="ECO:0007669"/>
    <property type="project" value="InterPro"/>
</dbReference>
<dbReference type="GO" id="GO:0006820">
    <property type="term" value="P:monoatomic anion transport"/>
    <property type="evidence" value="ECO:0007669"/>
    <property type="project" value="InterPro"/>
</dbReference>
<keyword evidence="10" id="KW-0732">Signal</keyword>
<keyword evidence="3" id="KW-0813">Transport</keyword>
<feature type="transmembrane region" description="Helical" evidence="9">
    <location>
        <begin position="539"/>
        <end position="560"/>
    </location>
</feature>
<dbReference type="InterPro" id="IPR003020">
    <property type="entry name" value="HCO3_transpt_euk"/>
</dbReference>
<evidence type="ECO:0000256" key="3">
    <source>
        <dbReference type="ARBA" id="ARBA00022448"/>
    </source>
</evidence>
<feature type="transmembrane region" description="Helical" evidence="9">
    <location>
        <begin position="181"/>
        <end position="208"/>
    </location>
</feature>
<keyword evidence="6 9" id="KW-1133">Transmembrane helix</keyword>